<reference evidence="2" key="3">
    <citation type="submission" date="2019-03" db="EMBL/GenBank/DDBJ databases">
        <authorList>
            <person name="Whitman W."/>
            <person name="Huntemann M."/>
            <person name="Clum A."/>
            <person name="Pillay M."/>
            <person name="Palaniappan K."/>
            <person name="Varghese N."/>
            <person name="Mikhailova N."/>
            <person name="Stamatis D."/>
            <person name="Reddy T."/>
            <person name="Daum C."/>
            <person name="Shapiro N."/>
            <person name="Ivanova N."/>
            <person name="Kyrpides N."/>
            <person name="Woyke T."/>
        </authorList>
    </citation>
    <scope>NUCLEOTIDE SEQUENCE</scope>
    <source>
        <strain evidence="2">P5626</strain>
    </source>
</reference>
<proteinExistence type="predicted"/>
<gene>
    <name evidence="3" type="ORF">D0809_24320</name>
    <name evidence="2" type="ORF">EV142_1321</name>
</gene>
<dbReference type="Pfam" id="PF03432">
    <property type="entry name" value="Relaxase"/>
    <property type="match status" value="1"/>
</dbReference>
<comment type="caution">
    <text evidence="3">The sequence shown here is derived from an EMBL/GenBank/DDBJ whole genome shotgun (WGS) entry which is preliminary data.</text>
</comment>
<reference evidence="2 4" key="1">
    <citation type="journal article" date="2015" name="Stand. Genomic Sci.">
        <title>Genomic Encyclopedia of Bacterial and Archaeal Type Strains, Phase III: the genomes of soil and plant-associated and newly described type strains.</title>
        <authorList>
            <person name="Whitman W.B."/>
            <person name="Woyke T."/>
            <person name="Klenk H.P."/>
            <person name="Zhou Y."/>
            <person name="Lilburn T.G."/>
            <person name="Beck B.J."/>
            <person name="De Vos P."/>
            <person name="Vandamme P."/>
            <person name="Eisen J.A."/>
            <person name="Garrity G."/>
            <person name="Hugenholtz P."/>
            <person name="Kyrpides N.C."/>
        </authorList>
    </citation>
    <scope>NUCLEOTIDE SEQUENCE [LARGE SCALE GENOMIC DNA]</scope>
    <source>
        <strain evidence="2 4">P5626</strain>
    </source>
</reference>
<sequence>MVAIIKTSHSIRSVFYYNENKVKSGVAECISAGNYPSDVEKLSDTMKLNRFIKRAELNENVKCNTVHISLNFDPSEKHSKEKLIAITDMYMEKIGFSEQPYLVYQHHDAGHAHLHVVSINIQKDGKRIDLHHLGIRKSEPARKEIEQRFGLIKAEGQKQKEAFTLEPISMGRIQYGKTESKKAIFNVLNTVLNHYKYSSLAELNAVLKQYNVLADRGNENSKIFSAKGLVYRILNEQGKPIGVPIKSSSFYNKPTLTFLEQKFKDNQVRKTTDKLHVKNAINMALFNERAMPVSKLAKLLEREGIYTVFRRSTEGQLYGITYIDHTTKNVFNGSSLGKEYSAKAIEERCGLKITTEGKGNHIYEKLPSKELLIDDLQYQKDTITIPNLVKMLDLITRAEYSSDYVAKQFRQKKKRRIQRRI</sequence>
<reference evidence="3 5" key="2">
    <citation type="journal article" date="2018" name="Syst. Appl. Microbiol.">
        <title>Flavobacterium circumlabens sp. nov. and Flavobacterium cupreum sp. nov., two psychrotrophic species isolated from Antarctic environmental samples.</title>
        <authorList>
            <person name="Kralova S."/>
            <person name="Busse H.J."/>
            <person name="Svec P."/>
            <person name="Maslanova I."/>
            <person name="Stankova E."/>
            <person name="Bartak M."/>
            <person name="Sedlacek I."/>
        </authorList>
    </citation>
    <scope>NUCLEOTIDE SEQUENCE [LARGE SCALE GENOMIC DNA]</scope>
    <source>
        <strain evidence="3 5">CCM 8828</strain>
    </source>
</reference>
<evidence type="ECO:0000313" key="5">
    <source>
        <dbReference type="Proteomes" id="UP000298340"/>
    </source>
</evidence>
<dbReference type="Proteomes" id="UP000298340">
    <property type="component" value="Unassembled WGS sequence"/>
</dbReference>
<dbReference type="EMBL" id="SLWA01000032">
    <property type="protein sequence ID" value="TCN49389.1"/>
    <property type="molecule type" value="Genomic_DNA"/>
</dbReference>
<evidence type="ECO:0000259" key="1">
    <source>
        <dbReference type="Pfam" id="PF03432"/>
    </source>
</evidence>
<evidence type="ECO:0000313" key="4">
    <source>
        <dbReference type="Proteomes" id="UP000295270"/>
    </source>
</evidence>
<feature type="domain" description="MobA/VirD2-like nuclease" evidence="1">
    <location>
        <begin position="17"/>
        <end position="151"/>
    </location>
</feature>
<dbReference type="AlphaFoldDB" id="A0A4Y7U5G3"/>
<dbReference type="RefSeq" id="WP_132038367.1">
    <property type="nucleotide sequence ID" value="NZ_QWDN01000029.1"/>
</dbReference>
<dbReference type="Proteomes" id="UP000295270">
    <property type="component" value="Unassembled WGS sequence"/>
</dbReference>
<name>A0A4Y7U5G3_9FLAO</name>
<protein>
    <submittedName>
        <fullName evidence="2 3">Relaxase</fullName>
    </submittedName>
</protein>
<dbReference type="EMBL" id="QWDN01000029">
    <property type="protein sequence ID" value="TEB41667.1"/>
    <property type="molecule type" value="Genomic_DNA"/>
</dbReference>
<keyword evidence="4" id="KW-1185">Reference proteome</keyword>
<organism evidence="3 5">
    <name type="scientific">Flavobacterium circumlabens</name>
    <dbReference type="NCBI Taxonomy" id="2133765"/>
    <lineage>
        <taxon>Bacteria</taxon>
        <taxon>Pseudomonadati</taxon>
        <taxon>Bacteroidota</taxon>
        <taxon>Flavobacteriia</taxon>
        <taxon>Flavobacteriales</taxon>
        <taxon>Flavobacteriaceae</taxon>
        <taxon>Flavobacterium</taxon>
    </lineage>
</organism>
<dbReference type="InterPro" id="IPR005094">
    <property type="entry name" value="Endonuclease_MobA/VirD2"/>
</dbReference>
<evidence type="ECO:0000313" key="3">
    <source>
        <dbReference type="EMBL" id="TEB41667.1"/>
    </source>
</evidence>
<dbReference type="OrthoDB" id="915634at2"/>
<accession>A0A4Y7U5G3</accession>
<evidence type="ECO:0000313" key="2">
    <source>
        <dbReference type="EMBL" id="TCN49389.1"/>
    </source>
</evidence>